<feature type="compositionally biased region" description="Basic residues" evidence="2">
    <location>
        <begin position="114"/>
        <end position="125"/>
    </location>
</feature>
<dbReference type="HOGENOM" id="CLU_012062_28_2_3"/>
<dbReference type="GO" id="GO:0003729">
    <property type="term" value="F:mRNA binding"/>
    <property type="evidence" value="ECO:0007669"/>
    <property type="project" value="TreeGrafter"/>
</dbReference>
<protein>
    <submittedName>
        <fullName evidence="4">RNP-1 like RNA-binding protein</fullName>
    </submittedName>
</protein>
<accession>B7KIR1</accession>
<dbReference type="AlphaFoldDB" id="B7KIR1"/>
<evidence type="ECO:0000313" key="5">
    <source>
        <dbReference type="Proteomes" id="UP000002384"/>
    </source>
</evidence>
<dbReference type="SUPFAM" id="SSF54928">
    <property type="entry name" value="RNA-binding domain, RBD"/>
    <property type="match status" value="1"/>
</dbReference>
<evidence type="ECO:0000256" key="2">
    <source>
        <dbReference type="SAM" id="MobiDB-lite"/>
    </source>
</evidence>
<dbReference type="PANTHER" id="PTHR48025:SF1">
    <property type="entry name" value="RRM DOMAIN-CONTAINING PROTEIN"/>
    <property type="match status" value="1"/>
</dbReference>
<dbReference type="eggNOG" id="COG0724">
    <property type="taxonomic scope" value="Bacteria"/>
</dbReference>
<dbReference type="PANTHER" id="PTHR48025">
    <property type="entry name" value="OS02G0815200 PROTEIN"/>
    <property type="match status" value="1"/>
</dbReference>
<dbReference type="STRING" id="65393.PCC7424_1013"/>
<sequence>MPVRLYVGNLPKEPIERQALQEMFAEAGDSITTKVIKDRKTGKCRGFAFVTVPTDEVADQFIEKYNGQPFMDSPIKVEKALPRSKGKTKEEGEQAQGTSEEAATSTPTPAPAPKAKKSGGKKRSRPQGGGGDQRSGNDSFQPDPRWAGELAKLKEMLAAQTTNS</sequence>
<keyword evidence="1" id="KW-0694">RNA-binding</keyword>
<evidence type="ECO:0000256" key="1">
    <source>
        <dbReference type="ARBA" id="ARBA00022884"/>
    </source>
</evidence>
<feature type="domain" description="RRM" evidence="3">
    <location>
        <begin position="3"/>
        <end position="82"/>
    </location>
</feature>
<dbReference type="InterPro" id="IPR035979">
    <property type="entry name" value="RBD_domain_sf"/>
</dbReference>
<dbReference type="InterPro" id="IPR012677">
    <property type="entry name" value="Nucleotide-bd_a/b_plait_sf"/>
</dbReference>
<gene>
    <name evidence="4" type="ordered locus">PCC7424_1013</name>
</gene>
<name>B7KIR1_GLOC7</name>
<feature type="compositionally biased region" description="Low complexity" evidence="2">
    <location>
        <begin position="97"/>
        <end position="107"/>
    </location>
</feature>
<feature type="compositionally biased region" description="Basic and acidic residues" evidence="2">
    <location>
        <begin position="75"/>
        <end position="92"/>
    </location>
</feature>
<organism evidence="4 5">
    <name type="scientific">Gloeothece citriformis (strain PCC 7424)</name>
    <name type="common">Cyanothece sp. (strain PCC 7424)</name>
    <dbReference type="NCBI Taxonomy" id="65393"/>
    <lineage>
        <taxon>Bacteria</taxon>
        <taxon>Bacillati</taxon>
        <taxon>Cyanobacteriota</taxon>
        <taxon>Cyanophyceae</taxon>
        <taxon>Oscillatoriophycideae</taxon>
        <taxon>Chroococcales</taxon>
        <taxon>Aphanothecaceae</taxon>
        <taxon>Gloeothece</taxon>
        <taxon>Gloeothece citriformis</taxon>
    </lineage>
</organism>
<proteinExistence type="predicted"/>
<dbReference type="SMART" id="SM00360">
    <property type="entry name" value="RRM"/>
    <property type="match status" value="1"/>
</dbReference>
<dbReference type="KEGG" id="cyc:PCC7424_1013"/>
<evidence type="ECO:0000313" key="4">
    <source>
        <dbReference type="EMBL" id="ACK69467.1"/>
    </source>
</evidence>
<dbReference type="Pfam" id="PF00076">
    <property type="entry name" value="RRM_1"/>
    <property type="match status" value="1"/>
</dbReference>
<dbReference type="InterPro" id="IPR000504">
    <property type="entry name" value="RRM_dom"/>
</dbReference>
<dbReference type="OrthoDB" id="465167at2"/>
<reference evidence="5" key="1">
    <citation type="journal article" date="2011" name="MBio">
        <title>Novel metabolic attributes of the genus Cyanothece, comprising a group of unicellular nitrogen-fixing Cyanobacteria.</title>
        <authorList>
            <person name="Bandyopadhyay A."/>
            <person name="Elvitigala T."/>
            <person name="Welsh E."/>
            <person name="Stockel J."/>
            <person name="Liberton M."/>
            <person name="Min H."/>
            <person name="Sherman L.A."/>
            <person name="Pakrasi H.B."/>
        </authorList>
    </citation>
    <scope>NUCLEOTIDE SEQUENCE [LARGE SCALE GENOMIC DNA]</scope>
    <source>
        <strain evidence="5">PCC 7424</strain>
    </source>
</reference>
<dbReference type="Proteomes" id="UP000002384">
    <property type="component" value="Chromosome"/>
</dbReference>
<evidence type="ECO:0000259" key="3">
    <source>
        <dbReference type="PROSITE" id="PS50102"/>
    </source>
</evidence>
<dbReference type="EMBL" id="CP001291">
    <property type="protein sequence ID" value="ACK69467.1"/>
    <property type="molecule type" value="Genomic_DNA"/>
</dbReference>
<dbReference type="InterPro" id="IPR050502">
    <property type="entry name" value="Euk_RNA-bind_prot"/>
</dbReference>
<feature type="region of interest" description="Disordered" evidence="2">
    <location>
        <begin position="66"/>
        <end position="149"/>
    </location>
</feature>
<dbReference type="Gene3D" id="3.30.70.330">
    <property type="match status" value="1"/>
</dbReference>
<keyword evidence="5" id="KW-1185">Reference proteome</keyword>
<dbReference type="PROSITE" id="PS50102">
    <property type="entry name" value="RRM"/>
    <property type="match status" value="1"/>
</dbReference>
<dbReference type="RefSeq" id="WP_012598414.1">
    <property type="nucleotide sequence ID" value="NC_011729.1"/>
</dbReference>